<dbReference type="PANTHER" id="PTHR43527">
    <property type="entry name" value="4-DIPHOSPHOCYTIDYL-2-C-METHYL-D-ERYTHRITOL KINASE, CHLOROPLASTIC"/>
    <property type="match status" value="1"/>
</dbReference>
<keyword evidence="5 9" id="KW-0547">Nucleotide-binding</keyword>
<dbReference type="SUPFAM" id="SSF54211">
    <property type="entry name" value="Ribosomal protein S5 domain 2-like"/>
    <property type="match status" value="1"/>
</dbReference>
<keyword evidence="13" id="KW-1185">Reference proteome</keyword>
<evidence type="ECO:0000313" key="12">
    <source>
        <dbReference type="EMBL" id="MBC8576041.1"/>
    </source>
</evidence>
<feature type="binding site" evidence="9">
    <location>
        <begin position="108"/>
        <end position="118"/>
    </location>
    <ligand>
        <name>ATP</name>
        <dbReference type="ChEBI" id="CHEBI:30616"/>
    </ligand>
</feature>
<keyword evidence="6 9" id="KW-0418">Kinase</keyword>
<feature type="domain" description="GHMP kinase C-terminal" evidence="11">
    <location>
        <begin position="244"/>
        <end position="282"/>
    </location>
</feature>
<protein>
    <recommendedName>
        <fullName evidence="3 9">4-diphosphocytidyl-2-C-methyl-D-erythritol kinase</fullName>
        <shortName evidence="9">CMK</shortName>
        <ecNumber evidence="2 9">2.7.1.148</ecNumber>
    </recommendedName>
    <alternativeName>
        <fullName evidence="8 9">4-(cytidine-5'-diphospho)-2-C-methyl-D-erythritol kinase</fullName>
    </alternativeName>
</protein>
<comment type="catalytic activity">
    <reaction evidence="9">
        <text>4-CDP-2-C-methyl-D-erythritol + ATP = 4-CDP-2-C-methyl-D-erythritol 2-phosphate + ADP + H(+)</text>
        <dbReference type="Rhea" id="RHEA:18437"/>
        <dbReference type="ChEBI" id="CHEBI:15378"/>
        <dbReference type="ChEBI" id="CHEBI:30616"/>
        <dbReference type="ChEBI" id="CHEBI:57823"/>
        <dbReference type="ChEBI" id="CHEBI:57919"/>
        <dbReference type="ChEBI" id="CHEBI:456216"/>
        <dbReference type="EC" id="2.7.1.148"/>
    </reaction>
</comment>
<dbReference type="SUPFAM" id="SSF55060">
    <property type="entry name" value="GHMP Kinase, C-terminal domain"/>
    <property type="match status" value="1"/>
</dbReference>
<dbReference type="RefSeq" id="WP_262399595.1">
    <property type="nucleotide sequence ID" value="NZ_JACRTB010000008.1"/>
</dbReference>
<evidence type="ECO:0000256" key="5">
    <source>
        <dbReference type="ARBA" id="ARBA00022741"/>
    </source>
</evidence>
<keyword evidence="7 9" id="KW-0067">ATP-binding</keyword>
<keyword evidence="9" id="KW-0414">Isoprene biosynthesis</keyword>
<comment type="pathway">
    <text evidence="9">Isoprenoid biosynthesis; isopentenyl diphosphate biosynthesis via DXP pathway; isopentenyl diphosphate from 1-deoxy-D-xylulose 5-phosphate: step 3/6.</text>
</comment>
<evidence type="ECO:0000256" key="9">
    <source>
        <dbReference type="HAMAP-Rule" id="MF_00061"/>
    </source>
</evidence>
<dbReference type="InterPro" id="IPR014721">
    <property type="entry name" value="Ribsml_uS5_D2-typ_fold_subgr"/>
</dbReference>
<dbReference type="Gene3D" id="3.30.70.890">
    <property type="entry name" value="GHMP kinase, C-terminal domain"/>
    <property type="match status" value="1"/>
</dbReference>
<evidence type="ECO:0000256" key="2">
    <source>
        <dbReference type="ARBA" id="ARBA00012052"/>
    </source>
</evidence>
<dbReference type="GO" id="GO:0050515">
    <property type="term" value="F:4-(cytidine 5'-diphospho)-2-C-methyl-D-erythritol kinase activity"/>
    <property type="evidence" value="ECO:0007669"/>
    <property type="project" value="UniProtKB-EC"/>
</dbReference>
<proteinExistence type="inferred from homology"/>
<dbReference type="NCBIfam" id="TIGR00154">
    <property type="entry name" value="ispE"/>
    <property type="match status" value="1"/>
</dbReference>
<name>A0ABR7NI00_9FIRM</name>
<dbReference type="InterPro" id="IPR036554">
    <property type="entry name" value="GHMP_kinase_C_sf"/>
</dbReference>
<organism evidence="12 13">
    <name type="scientific">Yanshouia hominis</name>
    <dbReference type="NCBI Taxonomy" id="2763673"/>
    <lineage>
        <taxon>Bacteria</taxon>
        <taxon>Bacillati</taxon>
        <taxon>Bacillota</taxon>
        <taxon>Clostridia</taxon>
        <taxon>Eubacteriales</taxon>
        <taxon>Oscillospiraceae</taxon>
        <taxon>Yanshouia</taxon>
    </lineage>
</organism>
<dbReference type="PANTHER" id="PTHR43527:SF2">
    <property type="entry name" value="4-DIPHOSPHOCYTIDYL-2-C-METHYL-D-ERYTHRITOL KINASE, CHLOROPLASTIC"/>
    <property type="match status" value="1"/>
</dbReference>
<dbReference type="InterPro" id="IPR013750">
    <property type="entry name" value="GHMP_kinase_C_dom"/>
</dbReference>
<evidence type="ECO:0000259" key="11">
    <source>
        <dbReference type="Pfam" id="PF08544"/>
    </source>
</evidence>
<dbReference type="Gene3D" id="3.30.230.10">
    <property type="match status" value="1"/>
</dbReference>
<dbReference type="InterPro" id="IPR004424">
    <property type="entry name" value="IspE"/>
</dbReference>
<comment type="caution">
    <text evidence="12">The sequence shown here is derived from an EMBL/GenBank/DDBJ whole genome shotgun (WGS) entry which is preliminary data.</text>
</comment>
<dbReference type="EMBL" id="JACRTB010000008">
    <property type="protein sequence ID" value="MBC8576041.1"/>
    <property type="molecule type" value="Genomic_DNA"/>
</dbReference>
<feature type="domain" description="GHMP kinase N-terminal" evidence="10">
    <location>
        <begin position="79"/>
        <end position="158"/>
    </location>
</feature>
<evidence type="ECO:0000256" key="8">
    <source>
        <dbReference type="ARBA" id="ARBA00032554"/>
    </source>
</evidence>
<accession>A0ABR7NI00</accession>
<evidence type="ECO:0000256" key="6">
    <source>
        <dbReference type="ARBA" id="ARBA00022777"/>
    </source>
</evidence>
<comment type="function">
    <text evidence="9">Catalyzes the phosphorylation of the position 2 hydroxy group of 4-diphosphocytidyl-2C-methyl-D-erythritol.</text>
</comment>
<evidence type="ECO:0000256" key="3">
    <source>
        <dbReference type="ARBA" id="ARBA00017473"/>
    </source>
</evidence>
<evidence type="ECO:0000256" key="1">
    <source>
        <dbReference type="ARBA" id="ARBA00009684"/>
    </source>
</evidence>
<evidence type="ECO:0000259" key="10">
    <source>
        <dbReference type="Pfam" id="PF00288"/>
    </source>
</evidence>
<gene>
    <name evidence="9 12" type="primary">ispE</name>
    <name evidence="12" type="ORF">H8717_06425</name>
</gene>
<dbReference type="EC" id="2.7.1.148" evidence="2 9"/>
<evidence type="ECO:0000256" key="7">
    <source>
        <dbReference type="ARBA" id="ARBA00022840"/>
    </source>
</evidence>
<dbReference type="PIRSF" id="PIRSF010376">
    <property type="entry name" value="IspE"/>
    <property type="match status" value="1"/>
</dbReference>
<comment type="similarity">
    <text evidence="1 9">Belongs to the GHMP kinase family. IspE subfamily.</text>
</comment>
<feature type="active site" evidence="9">
    <location>
        <position position="150"/>
    </location>
</feature>
<dbReference type="InterPro" id="IPR006204">
    <property type="entry name" value="GHMP_kinase_N_dom"/>
</dbReference>
<keyword evidence="4 9" id="KW-0808">Transferase</keyword>
<feature type="active site" evidence="9">
    <location>
        <position position="18"/>
    </location>
</feature>
<evidence type="ECO:0000313" key="13">
    <source>
        <dbReference type="Proteomes" id="UP000658131"/>
    </source>
</evidence>
<evidence type="ECO:0000256" key="4">
    <source>
        <dbReference type="ARBA" id="ARBA00022679"/>
    </source>
</evidence>
<sequence>MPEPEWAGGRVSLLAHGKINLTLAVTGRRQDGYHTLCGVMQSIGLGNRLTLAASPRNSGKPAVSLSCDDLRLPTDRRNTAAKAAFAFLEEAELQAQAHLSVFVEKRIPYQAGLGSASADAAGVLAGANALFGKPLSRERLLSLAASVGADVPFCLTGGTQRAEGIGEILTPLSALPACALLIAKPPEGVSTPEAYARFDALPHPDRPDCAALEAALAAGNLAEAASACGNAFEQCCTVPAVGMLNTAMREAGALGGAMSGSGTAVFGIFPNRPAACAAKERLAPRFAGCRFFVTEPKQSGVTFA</sequence>
<reference evidence="12 13" key="1">
    <citation type="submission" date="2020-08" db="EMBL/GenBank/DDBJ databases">
        <title>Genome public.</title>
        <authorList>
            <person name="Liu C."/>
            <person name="Sun Q."/>
        </authorList>
    </citation>
    <scope>NUCLEOTIDE SEQUENCE [LARGE SCALE GENOMIC DNA]</scope>
    <source>
        <strain evidence="12 13">BX1</strain>
    </source>
</reference>
<dbReference type="HAMAP" id="MF_00061">
    <property type="entry name" value="IspE"/>
    <property type="match status" value="1"/>
</dbReference>
<dbReference type="Pfam" id="PF00288">
    <property type="entry name" value="GHMP_kinases_N"/>
    <property type="match status" value="1"/>
</dbReference>
<dbReference type="Pfam" id="PF08544">
    <property type="entry name" value="GHMP_kinases_C"/>
    <property type="match status" value="1"/>
</dbReference>
<dbReference type="Proteomes" id="UP000658131">
    <property type="component" value="Unassembled WGS sequence"/>
</dbReference>
<dbReference type="InterPro" id="IPR020568">
    <property type="entry name" value="Ribosomal_Su5_D2-typ_SF"/>
</dbReference>